<organism evidence="1">
    <name type="scientific">viral metagenome</name>
    <dbReference type="NCBI Taxonomy" id="1070528"/>
    <lineage>
        <taxon>unclassified sequences</taxon>
        <taxon>metagenomes</taxon>
        <taxon>organismal metagenomes</taxon>
    </lineage>
</organism>
<evidence type="ECO:0000313" key="1">
    <source>
        <dbReference type="EMBL" id="QHT15868.1"/>
    </source>
</evidence>
<protein>
    <recommendedName>
        <fullName evidence="2">RRM domain-containing protein</fullName>
    </recommendedName>
</protein>
<proteinExistence type="predicted"/>
<reference evidence="1" key="1">
    <citation type="journal article" date="2020" name="Nature">
        <title>Giant virus diversity and host interactions through global metagenomics.</title>
        <authorList>
            <person name="Schulz F."/>
            <person name="Roux S."/>
            <person name="Paez-Espino D."/>
            <person name="Jungbluth S."/>
            <person name="Walsh D.A."/>
            <person name="Denef V.J."/>
            <person name="McMahon K.D."/>
            <person name="Konstantinidis K.T."/>
            <person name="Eloe-Fadrosh E.A."/>
            <person name="Kyrpides N.C."/>
            <person name="Woyke T."/>
        </authorList>
    </citation>
    <scope>NUCLEOTIDE SEQUENCE</scope>
    <source>
        <strain evidence="1">GVMAG-M-3300023174-176</strain>
    </source>
</reference>
<evidence type="ECO:0008006" key="2">
    <source>
        <dbReference type="Google" id="ProtNLM"/>
    </source>
</evidence>
<sequence length="601" mass="65543">MSKLVNTSNSTCAGSMVTLGQEAPKPIQKGVAKAVRRSTNLFRGSLDKRLTHDQIIARGIAAERAMKSKQAEDSDDDLGVEGQDIAKRCVAVLSRYDNVAANSIEEGAQLDAAVHLHINYGPKHLAALLAYEGVSVEDLPAHERALVSGLGLAGKKTGARATGYKHTEDAEFVAVMRAQQERREAWQAEQALIAAAKLRAKQLADACRVAVRTKARAAIAKLLPNLPALTRAVVQHRLVKLEANLAARTDRFRIANAQNRQRGEFGTLPKCVGCGCWYTCDCADWGAMSDYEDRAMGRIRRFRGILKPLGLHQLIKFTRPATPITGPKWIETVTEVAGPVVEHLPNYLMPVAEEAYVKPKSTICSVRLGNIRYLRNKPELYRFIRDLSDFVKRQGCQIAEKEAIYAPLRDGKSIGFCFLKLATAEQAQLFLERCGPEPMLEDSLTGDRRAMFPELAASDRKSKEEMLRPKVTRHPSAPAPLSAVASALKAAVAATGNQLAPVCLGAAKREVVADLATAMADAVKKRLAEAFPVLVATESVGAKSFEVSFAAVAAKPVVTLDQQVEDLLTEEVEGVKYDKIFLPTHPQYEAMMALSEAARQK</sequence>
<name>A0A6C0DFZ5_9ZZZZ</name>
<dbReference type="AlphaFoldDB" id="A0A6C0DFZ5"/>
<accession>A0A6C0DFZ5</accession>
<dbReference type="EMBL" id="MN739613">
    <property type="protein sequence ID" value="QHT15868.1"/>
    <property type="molecule type" value="Genomic_DNA"/>
</dbReference>